<dbReference type="RefSeq" id="WP_101650661.1">
    <property type="nucleotide sequence ID" value="NZ_PGVE01000086.1"/>
</dbReference>
<reference evidence="1 2" key="1">
    <citation type="submission" date="2017-11" db="EMBL/GenBank/DDBJ databases">
        <title>Comparitive Functional Genomics of Dry Heat Resistant strains isolated from the Viking Spacecraft.</title>
        <authorList>
            <person name="Seuylemezian A."/>
            <person name="Cooper K."/>
            <person name="Vaishampayan P."/>
        </authorList>
    </citation>
    <scope>NUCLEOTIDE SEQUENCE [LARGE SCALE GENOMIC DNA]</scope>
    <source>
        <strain evidence="1 2">V32-6</strain>
    </source>
</reference>
<dbReference type="OrthoDB" id="9786961at2"/>
<dbReference type="Proteomes" id="UP000234950">
    <property type="component" value="Unassembled WGS sequence"/>
</dbReference>
<name>A0A2N5H8S4_9BACI</name>
<dbReference type="AlphaFoldDB" id="A0A2N5H8S4"/>
<dbReference type="EMBL" id="PGVE01000086">
    <property type="protein sequence ID" value="PLS01923.1"/>
    <property type="molecule type" value="Genomic_DNA"/>
</dbReference>
<organism evidence="1 2">
    <name type="scientific">Neobacillus cucumis</name>
    <dbReference type="NCBI Taxonomy" id="1740721"/>
    <lineage>
        <taxon>Bacteria</taxon>
        <taxon>Bacillati</taxon>
        <taxon>Bacillota</taxon>
        <taxon>Bacilli</taxon>
        <taxon>Bacillales</taxon>
        <taxon>Bacillaceae</taxon>
        <taxon>Neobacillus</taxon>
    </lineage>
</organism>
<proteinExistence type="predicted"/>
<dbReference type="InterPro" id="IPR019292">
    <property type="entry name" value="McrC"/>
</dbReference>
<comment type="caution">
    <text evidence="1">The sequence shown here is derived from an EMBL/GenBank/DDBJ whole genome shotgun (WGS) entry which is preliminary data.</text>
</comment>
<evidence type="ECO:0008006" key="3">
    <source>
        <dbReference type="Google" id="ProtNLM"/>
    </source>
</evidence>
<keyword evidence="2" id="KW-1185">Reference proteome</keyword>
<dbReference type="Pfam" id="PF10117">
    <property type="entry name" value="McrBC"/>
    <property type="match status" value="1"/>
</dbReference>
<protein>
    <recommendedName>
        <fullName evidence="3">Restriction endonuclease</fullName>
    </recommendedName>
</protein>
<gene>
    <name evidence="1" type="ORF">CVD27_22670</name>
</gene>
<accession>A0A2N5H8S4</accession>
<evidence type="ECO:0000313" key="2">
    <source>
        <dbReference type="Proteomes" id="UP000234950"/>
    </source>
</evidence>
<dbReference type="PANTHER" id="PTHR38733">
    <property type="entry name" value="PROTEIN MCRC"/>
    <property type="match status" value="1"/>
</dbReference>
<evidence type="ECO:0000313" key="1">
    <source>
        <dbReference type="EMBL" id="PLS01923.1"/>
    </source>
</evidence>
<dbReference type="PANTHER" id="PTHR38733:SF1">
    <property type="entry name" value="TYPE IV METHYL-DIRECTED RESTRICTION ENZYME ECOKMCRBC"/>
    <property type="match status" value="1"/>
</dbReference>
<sequence length="348" mass="41632">MEPLFKVPIRNLFCLLSYMNEMPELVKSFNDIDEDLITYDFIVKQFLNEVESIRRRGFVKDYVNFTEETSHLGGRLMMTDSMSYIVARQPIVICEKDQYSANIMLNQVMKSTLTTICFNRFVKEETRKLSYSYLELLPEVDSPPLTKEAFLKIYFGRHNLHYKRMVHIARILHELTILSHKHGNWSLFSAEIDESSLNQIFEKFLFHFYRMEQRDYRVSSEIMQWQLEGNQTHLPTMKTDVSLTHKDGNQKIIMDAKFYKNLFQENFGKASFHSHNLYQLFTYLMHQPKELNLRGILIYPFNGVEVDETFHWDNRMMVEIWTLNLDDSWHDIRRKLLSLLSPFENINK</sequence>